<evidence type="ECO:0000313" key="2">
    <source>
        <dbReference type="Proteomes" id="UP000439986"/>
    </source>
</evidence>
<proteinExistence type="predicted"/>
<gene>
    <name evidence="1" type="ORF">GJ698_22150</name>
</gene>
<evidence type="ECO:0000313" key="1">
    <source>
        <dbReference type="EMBL" id="MRW86777.1"/>
    </source>
</evidence>
<keyword evidence="2" id="KW-1185">Reference proteome</keyword>
<dbReference type="AlphaFoldDB" id="A0A844D129"/>
<comment type="caution">
    <text evidence="1">The sequence shown here is derived from an EMBL/GenBank/DDBJ whole genome shotgun (WGS) entry which is preliminary data.</text>
</comment>
<dbReference type="RefSeq" id="WP_154360033.1">
    <property type="nucleotide sequence ID" value="NZ_WKJL01000019.1"/>
</dbReference>
<protein>
    <submittedName>
        <fullName evidence="1">Uncharacterized protein</fullName>
    </submittedName>
</protein>
<organism evidence="1 2">
    <name type="scientific">Duganella aquatilis</name>
    <dbReference type="NCBI Taxonomy" id="2666082"/>
    <lineage>
        <taxon>Bacteria</taxon>
        <taxon>Pseudomonadati</taxon>
        <taxon>Pseudomonadota</taxon>
        <taxon>Betaproteobacteria</taxon>
        <taxon>Burkholderiales</taxon>
        <taxon>Oxalobacteraceae</taxon>
        <taxon>Telluria group</taxon>
        <taxon>Duganella</taxon>
    </lineage>
</organism>
<dbReference type="EMBL" id="WKJL01000019">
    <property type="protein sequence ID" value="MRW86777.1"/>
    <property type="molecule type" value="Genomic_DNA"/>
</dbReference>
<dbReference type="Proteomes" id="UP000439986">
    <property type="component" value="Unassembled WGS sequence"/>
</dbReference>
<sequence length="309" mass="33620">MAAKVSVLVPVDVDSKVLKSSTAVETYADYVAGKVYKKGDRCVSPTKNRIFESLQDNNSGHDPAITDNLTGNTPWWMDYAPTNRMAMFDTDVSTATVAPSPLTVVLQPGFFRDLYLNLDADEVDLVVRDSPGGSVIRATHEVLEGSQPGDYDEYFFGRFEPRYDFIAQDIEPYNAAEITLTLTSASGTVSCAVMDVGDLIALGDTLVGAKVTPKTYSYVDQDKFGGAKIVRRGAANDLAITGILDRSESPMVHRTLMKVLDTPVLVTASTGVDYSPLRNFGLVSGGIEYPNIPDKCNLNINVQGLIRWQ</sequence>
<reference evidence="1 2" key="1">
    <citation type="submission" date="2019-11" db="EMBL/GenBank/DDBJ databases">
        <title>Novel species isolated from a subtropical stream in China.</title>
        <authorList>
            <person name="Lu H."/>
        </authorList>
    </citation>
    <scope>NUCLEOTIDE SEQUENCE [LARGE SCALE GENOMIC DNA]</scope>
    <source>
        <strain evidence="1 2">FT26W</strain>
    </source>
</reference>
<name>A0A844D129_9BURK</name>
<accession>A0A844D129</accession>